<organism evidence="7 8">
    <name type="scientific">Clytia hemisphaerica</name>
    <dbReference type="NCBI Taxonomy" id="252671"/>
    <lineage>
        <taxon>Eukaryota</taxon>
        <taxon>Metazoa</taxon>
        <taxon>Cnidaria</taxon>
        <taxon>Hydrozoa</taxon>
        <taxon>Hydroidolina</taxon>
        <taxon>Leptothecata</taxon>
        <taxon>Obeliida</taxon>
        <taxon>Clytiidae</taxon>
        <taxon>Clytia</taxon>
    </lineage>
</organism>
<dbReference type="AlphaFoldDB" id="A0A7M5V7N7"/>
<name>A0A7M5V7N7_9CNID</name>
<keyword evidence="8" id="KW-1185">Reference proteome</keyword>
<dbReference type="EnsemblMetazoa" id="CLYHEMT003847.1">
    <property type="protein sequence ID" value="CLYHEMP003847.1"/>
    <property type="gene ID" value="CLYHEMG003847"/>
</dbReference>
<comment type="subcellular location">
    <subcellularLocation>
        <location evidence="1">Membrane</location>
        <topology evidence="1">Multi-pass membrane protein</topology>
    </subcellularLocation>
</comment>
<dbReference type="InterPro" id="IPR013057">
    <property type="entry name" value="AA_transpt_TM"/>
</dbReference>
<evidence type="ECO:0000256" key="1">
    <source>
        <dbReference type="ARBA" id="ARBA00004141"/>
    </source>
</evidence>
<dbReference type="GO" id="GO:0016020">
    <property type="term" value="C:membrane"/>
    <property type="evidence" value="ECO:0007669"/>
    <property type="project" value="UniProtKB-SubCell"/>
</dbReference>
<sequence length="465" mass="52312">MRRSEEEFKQVVNIEGSANMTMHDADYLPSIEVTDPIVPVSSQPKVHKLEEGNVPPYRAIFLIANAALGAGLLNFPEAYKKAGGLQTAITIQLVLLCFIIGAFLIIARACNRYQAPTYQELILGILGPKFFWPLQIIIAIYFFGTAITYMIIIGDQLSPFFQFVTGESGKWYTNKKVLYTIFSLLFLLPLCLPRRLKLLSYTSFFGGIGAFFITFIIIYKHFYGGYSNHGPDEYTEVKSDWKSCLGVVPVICFGFQCHVSSVAVYAELKNRSTKRFFICACFAMLVCVLTYSLCGAFGFMTFGRKTKADILQNYDDDDTLVNVARLAVVFILLSSFAIITFCARTVIDDIVVKIRKYNEHDQIRTERRRRVIETLLWFAFSLLLALVVPDIGAAISMIGGLAAFFIFVFPGFCLLKTINLDKIRLTKKDWALVVVAIMYIAVGIFIFGETTTLAIQTDLKPRTIL</sequence>
<keyword evidence="4 5" id="KW-0472">Membrane</keyword>
<evidence type="ECO:0000256" key="2">
    <source>
        <dbReference type="ARBA" id="ARBA00022692"/>
    </source>
</evidence>
<reference evidence="7" key="1">
    <citation type="submission" date="2021-01" db="UniProtKB">
        <authorList>
            <consortium name="EnsemblMetazoa"/>
        </authorList>
    </citation>
    <scope>IDENTIFICATION</scope>
</reference>
<feature type="transmembrane region" description="Helical" evidence="5">
    <location>
        <begin position="243"/>
        <end position="265"/>
    </location>
</feature>
<proteinExistence type="predicted"/>
<feature type="transmembrane region" description="Helical" evidence="5">
    <location>
        <begin position="172"/>
        <end position="192"/>
    </location>
</feature>
<dbReference type="OrthoDB" id="438545at2759"/>
<feature type="transmembrane region" description="Helical" evidence="5">
    <location>
        <begin position="394"/>
        <end position="418"/>
    </location>
</feature>
<feature type="transmembrane region" description="Helical" evidence="5">
    <location>
        <begin position="277"/>
        <end position="303"/>
    </location>
</feature>
<feature type="transmembrane region" description="Helical" evidence="5">
    <location>
        <begin position="87"/>
        <end position="109"/>
    </location>
</feature>
<feature type="transmembrane region" description="Helical" evidence="5">
    <location>
        <begin position="323"/>
        <end position="347"/>
    </location>
</feature>
<feature type="transmembrane region" description="Helical" evidence="5">
    <location>
        <begin position="371"/>
        <end position="388"/>
    </location>
</feature>
<accession>A0A7M5V7N7</accession>
<protein>
    <recommendedName>
        <fullName evidence="6">Amino acid transporter transmembrane domain-containing protein</fullName>
    </recommendedName>
</protein>
<feature type="domain" description="Amino acid transporter transmembrane" evidence="6">
    <location>
        <begin position="58"/>
        <end position="444"/>
    </location>
</feature>
<dbReference type="PANTHER" id="PTHR22950">
    <property type="entry name" value="AMINO ACID TRANSPORTER"/>
    <property type="match status" value="1"/>
</dbReference>
<feature type="transmembrane region" description="Helical" evidence="5">
    <location>
        <begin position="130"/>
        <end position="152"/>
    </location>
</feature>
<evidence type="ECO:0000313" key="8">
    <source>
        <dbReference type="Proteomes" id="UP000594262"/>
    </source>
</evidence>
<keyword evidence="2 5" id="KW-0812">Transmembrane</keyword>
<feature type="transmembrane region" description="Helical" evidence="5">
    <location>
        <begin position="430"/>
        <end position="448"/>
    </location>
</feature>
<evidence type="ECO:0000256" key="4">
    <source>
        <dbReference type="ARBA" id="ARBA00023136"/>
    </source>
</evidence>
<dbReference type="Proteomes" id="UP000594262">
    <property type="component" value="Unplaced"/>
</dbReference>
<evidence type="ECO:0000259" key="6">
    <source>
        <dbReference type="Pfam" id="PF01490"/>
    </source>
</evidence>
<keyword evidence="3 5" id="KW-1133">Transmembrane helix</keyword>
<evidence type="ECO:0000256" key="3">
    <source>
        <dbReference type="ARBA" id="ARBA00022989"/>
    </source>
</evidence>
<dbReference type="Pfam" id="PF01490">
    <property type="entry name" value="Aa_trans"/>
    <property type="match status" value="1"/>
</dbReference>
<dbReference type="RefSeq" id="XP_066923575.1">
    <property type="nucleotide sequence ID" value="XM_067067474.1"/>
</dbReference>
<evidence type="ECO:0000313" key="7">
    <source>
        <dbReference type="EnsemblMetazoa" id="CLYHEMP003847.1"/>
    </source>
</evidence>
<dbReference type="GeneID" id="136810887"/>
<evidence type="ECO:0000256" key="5">
    <source>
        <dbReference type="SAM" id="Phobius"/>
    </source>
</evidence>
<dbReference type="PANTHER" id="PTHR22950:SF652">
    <property type="entry name" value="TRANSMEMBRANE AMINO ACID TRANSPORTER FAMILY PROTEIN"/>
    <property type="match status" value="1"/>
</dbReference>
<feature type="transmembrane region" description="Helical" evidence="5">
    <location>
        <begin position="204"/>
        <end position="223"/>
    </location>
</feature>
<feature type="transmembrane region" description="Helical" evidence="5">
    <location>
        <begin position="57"/>
        <end position="75"/>
    </location>
</feature>
<dbReference type="GO" id="GO:0015179">
    <property type="term" value="F:L-amino acid transmembrane transporter activity"/>
    <property type="evidence" value="ECO:0007669"/>
    <property type="project" value="TreeGrafter"/>
</dbReference>